<feature type="domain" description="Type II secretion system protein GspF" evidence="10">
    <location>
        <begin position="67"/>
        <end position="190"/>
    </location>
</feature>
<dbReference type="Proteomes" id="UP001549055">
    <property type="component" value="Unassembled WGS sequence"/>
</dbReference>
<dbReference type="EMBL" id="JBEPMK010000001">
    <property type="protein sequence ID" value="MET3643669.1"/>
    <property type="molecule type" value="Genomic_DNA"/>
</dbReference>
<comment type="subcellular location">
    <subcellularLocation>
        <location evidence="1 8">Cell membrane</location>
        <topology evidence="1 8">Multi-pass membrane protein</topology>
    </subcellularLocation>
</comment>
<accession>A0ABV2JIE8</accession>
<evidence type="ECO:0000256" key="9">
    <source>
        <dbReference type="SAM" id="Phobius"/>
    </source>
</evidence>
<dbReference type="RefSeq" id="WP_354279723.1">
    <property type="nucleotide sequence ID" value="NZ_JBEPMK010000001.1"/>
</dbReference>
<dbReference type="PROSITE" id="PS00874">
    <property type="entry name" value="T2SP_F"/>
    <property type="match status" value="1"/>
</dbReference>
<gene>
    <name evidence="11" type="ORF">ABID27_000286</name>
</gene>
<evidence type="ECO:0000256" key="2">
    <source>
        <dbReference type="ARBA" id="ARBA00005745"/>
    </source>
</evidence>
<evidence type="ECO:0000256" key="3">
    <source>
        <dbReference type="ARBA" id="ARBA00022448"/>
    </source>
</evidence>
<dbReference type="InterPro" id="IPR003004">
    <property type="entry name" value="GspF/PilC"/>
</dbReference>
<keyword evidence="7 9" id="KW-0472">Membrane</keyword>
<evidence type="ECO:0000259" key="10">
    <source>
        <dbReference type="Pfam" id="PF00482"/>
    </source>
</evidence>
<reference evidence="11 12" key="1">
    <citation type="submission" date="2024-06" db="EMBL/GenBank/DDBJ databases">
        <title>Genomic Encyclopedia of Type Strains, Phase IV (KMG-IV): sequencing the most valuable type-strain genomes for metagenomic binning, comparative biology and taxonomic classification.</title>
        <authorList>
            <person name="Goeker M."/>
        </authorList>
    </citation>
    <scope>NUCLEOTIDE SEQUENCE [LARGE SCALE GENOMIC DNA]</scope>
    <source>
        <strain evidence="11 12">DSM 15349</strain>
    </source>
</reference>
<feature type="domain" description="Type II secretion system protein GspF" evidence="10">
    <location>
        <begin position="270"/>
        <end position="392"/>
    </location>
</feature>
<dbReference type="PANTHER" id="PTHR30012">
    <property type="entry name" value="GENERAL SECRETION PATHWAY PROTEIN"/>
    <property type="match status" value="1"/>
</dbReference>
<evidence type="ECO:0000256" key="4">
    <source>
        <dbReference type="ARBA" id="ARBA00022475"/>
    </source>
</evidence>
<protein>
    <submittedName>
        <fullName evidence="11">Type IV pilus assembly protein PilC</fullName>
    </submittedName>
</protein>
<keyword evidence="5 8" id="KW-0812">Transmembrane</keyword>
<keyword evidence="12" id="KW-1185">Reference proteome</keyword>
<evidence type="ECO:0000256" key="1">
    <source>
        <dbReference type="ARBA" id="ARBA00004651"/>
    </source>
</evidence>
<sequence length="406" mass="44222">MAIFICKYLDEKNRVQVLELDVDSKGEALAQLRLKGRPISVEEKGLGSTEITLGGPKKVKITDISLFCKQMSVMLEAGIPLNNAVDIMEHQTTSKPLKAALKKMSTQLKEGNQLSQTMKAQGKVFPNLLVRMIEAGEKTGKIDEVLEKMSVHYTKEVKINRQITGAMIYPAILSLLVIGAVFVLLYVVVPSFKDIFESGGVELPLPTRIVLFLSNWVQSYWYILLLTIIGGTFGFLSYRKTEAGRFQLDLLKLNLPIIKTSIQKIITARFSSTLATLTSAGIPLVDALEAAASTTNNSVVVDKIDKASEGIQKGENLTEMIGQTELFPPMMLSMVKIGEESGSLESMLHKTSAYYEEELEAAIKQLLSLMEPALIIIMGIVIGGIVASIMLPLLGLAGAVESGAGQ</sequence>
<evidence type="ECO:0000256" key="6">
    <source>
        <dbReference type="ARBA" id="ARBA00022989"/>
    </source>
</evidence>
<feature type="transmembrane region" description="Helical" evidence="9">
    <location>
        <begin position="168"/>
        <end position="189"/>
    </location>
</feature>
<evidence type="ECO:0000313" key="12">
    <source>
        <dbReference type="Proteomes" id="UP001549055"/>
    </source>
</evidence>
<dbReference type="PRINTS" id="PR00812">
    <property type="entry name" value="BCTERIALGSPF"/>
</dbReference>
<evidence type="ECO:0000256" key="7">
    <source>
        <dbReference type="ARBA" id="ARBA00023136"/>
    </source>
</evidence>
<keyword evidence="6 9" id="KW-1133">Transmembrane helix</keyword>
<feature type="transmembrane region" description="Helical" evidence="9">
    <location>
        <begin position="220"/>
        <end position="238"/>
    </location>
</feature>
<dbReference type="InterPro" id="IPR042094">
    <property type="entry name" value="T2SS_GspF_sf"/>
</dbReference>
<dbReference type="InterPro" id="IPR018076">
    <property type="entry name" value="T2SS_GspF_dom"/>
</dbReference>
<evidence type="ECO:0000313" key="11">
    <source>
        <dbReference type="EMBL" id="MET3643669.1"/>
    </source>
</evidence>
<evidence type="ECO:0000256" key="5">
    <source>
        <dbReference type="ARBA" id="ARBA00022692"/>
    </source>
</evidence>
<dbReference type="InterPro" id="IPR001992">
    <property type="entry name" value="T2SS_GspF/T4SS_PilC_CS"/>
</dbReference>
<comment type="caution">
    <text evidence="11">The sequence shown here is derived from an EMBL/GenBank/DDBJ whole genome shotgun (WGS) entry which is preliminary data.</text>
</comment>
<keyword evidence="3 8" id="KW-0813">Transport</keyword>
<organism evidence="11 12">
    <name type="scientific">Streptococcus gallinaceus</name>
    <dbReference type="NCBI Taxonomy" id="165758"/>
    <lineage>
        <taxon>Bacteria</taxon>
        <taxon>Bacillati</taxon>
        <taxon>Bacillota</taxon>
        <taxon>Bacilli</taxon>
        <taxon>Lactobacillales</taxon>
        <taxon>Streptococcaceae</taxon>
        <taxon>Streptococcus</taxon>
    </lineage>
</organism>
<dbReference type="Gene3D" id="1.20.81.30">
    <property type="entry name" value="Type II secretion system (T2SS), domain F"/>
    <property type="match status" value="2"/>
</dbReference>
<name>A0ABV2JIE8_9STRE</name>
<dbReference type="Pfam" id="PF00482">
    <property type="entry name" value="T2SSF"/>
    <property type="match status" value="2"/>
</dbReference>
<evidence type="ECO:0000256" key="8">
    <source>
        <dbReference type="RuleBase" id="RU003923"/>
    </source>
</evidence>
<proteinExistence type="inferred from homology"/>
<feature type="transmembrane region" description="Helical" evidence="9">
    <location>
        <begin position="373"/>
        <end position="400"/>
    </location>
</feature>
<comment type="similarity">
    <text evidence="2 8">Belongs to the GSP F family.</text>
</comment>
<keyword evidence="4" id="KW-1003">Cell membrane</keyword>
<dbReference type="PANTHER" id="PTHR30012:SF0">
    <property type="entry name" value="TYPE II SECRETION SYSTEM PROTEIN F-RELATED"/>
    <property type="match status" value="1"/>
</dbReference>